<sequence length="699" mass="78695">MAEKTAAKKTTKKRATAKAKKNLVIVESPSKAKTIEKYLGTNYKVVASIGHIRDLPKSQMGVDIENDYEPRYINIRGKGDIIKGLKKEAKAAKRVYLASDPDREGEAIAWHLSHILDLDLESGENRVVFNEITKDAVKEAFKHPRQIKMNLVDAQQARRILDRLVGYSISPILWKKVKKGLSAGRVQSVALGLVIDREKEIQAFEPDEYWTIDTEFKKGAKKFKANFYGVDGEKLELPDNETVQSVMKRLQIKDDFAISDVTAKERKRNPQPPFTTSTMQQTANTQLNFRTRKTMMAAQQLYEGINLGGKEGTVGLITYMRTDSTRISDTAKNEASLFIHEEYGDEYAALKPVESKLQEGAQDAHEAIRPTSVFRTPASLKDKLTSDQFRLYQLIWSRFVASQMTPEILDTMRVTIEQNGVQFRANGSKTKFPGFTKAYPAAKEKDNVLPDLTVGDAVALVNSNPEQHFTQPPARYTEAALVKALEENGVGRPSTYAATIEVIQKRNYVRIDTKKFVPTELGEMVQDTVRQFFPEIANIKFTAKVEDELDQVENGQENWVQVIDDFFKPFSKELEKAETEMEKIVIKDELAGYNCEVCGAPMLVKMGRYGKFHACSRFPDCRNTKTIVEEIGLTCPKCGIGQVVERKTKRGRTFYGCSRYPDCDFVAWDKPNEHTLADGTTPKVEDQADSAKEAAATEA</sequence>
<dbReference type="InterPro" id="IPR013498">
    <property type="entry name" value="Topo_IA_Znf"/>
</dbReference>
<dbReference type="OrthoDB" id="9804262at2"/>
<feature type="site" description="Interaction with DNA" evidence="10">
    <location>
        <position position="506"/>
    </location>
</feature>
<accession>A0A288QAW5</accession>
<dbReference type="KEGG" id="wso:WSWS_00665"/>
<feature type="site" description="Interaction with DNA" evidence="10">
    <location>
        <position position="158"/>
    </location>
</feature>
<dbReference type="Pfam" id="PF01396">
    <property type="entry name" value="Zn_ribbon_Top1"/>
    <property type="match status" value="2"/>
</dbReference>
<dbReference type="SMART" id="SM00437">
    <property type="entry name" value="TOP1Ac"/>
    <property type="match status" value="1"/>
</dbReference>
<evidence type="ECO:0000256" key="5">
    <source>
        <dbReference type="ARBA" id="ARBA00022833"/>
    </source>
</evidence>
<dbReference type="GO" id="GO:0003917">
    <property type="term" value="F:DNA topoisomerase type I (single strand cut, ATP-independent) activity"/>
    <property type="evidence" value="ECO:0007669"/>
    <property type="project" value="UniProtKB-UniRule"/>
</dbReference>
<dbReference type="InterPro" id="IPR013824">
    <property type="entry name" value="Topo_IA_cen_sub1"/>
</dbReference>
<keyword evidence="6" id="KW-0460">Magnesium</keyword>
<evidence type="ECO:0000256" key="7">
    <source>
        <dbReference type="ARBA" id="ARBA00023029"/>
    </source>
</evidence>
<dbReference type="CDD" id="cd00186">
    <property type="entry name" value="TOP1Ac"/>
    <property type="match status" value="1"/>
</dbReference>
<keyword evidence="4" id="KW-0863">Zinc-finger</keyword>
<dbReference type="InterPro" id="IPR023405">
    <property type="entry name" value="Topo_IA_core_domain"/>
</dbReference>
<comment type="similarity">
    <text evidence="2 10">Belongs to the type IA topoisomerase family.</text>
</comment>
<comment type="subunit">
    <text evidence="10">Monomer.</text>
</comment>
<dbReference type="InterPro" id="IPR013826">
    <property type="entry name" value="Topo_IA_cen_sub3"/>
</dbReference>
<proteinExistence type="inferred from homology"/>
<evidence type="ECO:0000256" key="2">
    <source>
        <dbReference type="ARBA" id="ARBA00009446"/>
    </source>
</evidence>
<organism evidence="14 15">
    <name type="scientific">Weissella soli</name>
    <dbReference type="NCBI Taxonomy" id="155866"/>
    <lineage>
        <taxon>Bacteria</taxon>
        <taxon>Bacillati</taxon>
        <taxon>Bacillota</taxon>
        <taxon>Bacilli</taxon>
        <taxon>Lactobacillales</taxon>
        <taxon>Lactobacillaceae</taxon>
        <taxon>Weissella</taxon>
    </lineage>
</organism>
<feature type="region of interest" description="Disordered" evidence="11">
    <location>
        <begin position="676"/>
        <end position="699"/>
    </location>
</feature>
<keyword evidence="9 10" id="KW-0413">Isomerase</keyword>
<dbReference type="GO" id="GO:0008270">
    <property type="term" value="F:zinc ion binding"/>
    <property type="evidence" value="ECO:0007669"/>
    <property type="project" value="UniProtKB-KW"/>
</dbReference>
<dbReference type="GeneID" id="94545870"/>
<dbReference type="InterPro" id="IPR006171">
    <property type="entry name" value="TOPRIM_dom"/>
</dbReference>
<dbReference type="SUPFAM" id="SSF56712">
    <property type="entry name" value="Prokaryotic type I DNA topoisomerase"/>
    <property type="match status" value="1"/>
</dbReference>
<dbReference type="PANTHER" id="PTHR42785">
    <property type="entry name" value="DNA TOPOISOMERASE, TYPE IA, CORE"/>
    <property type="match status" value="1"/>
</dbReference>
<keyword evidence="3" id="KW-0479">Metal-binding</keyword>
<evidence type="ECO:0000256" key="1">
    <source>
        <dbReference type="ARBA" id="ARBA00000213"/>
    </source>
</evidence>
<feature type="site" description="Interaction with DNA" evidence="10">
    <location>
        <position position="159"/>
    </location>
</feature>
<evidence type="ECO:0000256" key="6">
    <source>
        <dbReference type="ARBA" id="ARBA00022842"/>
    </source>
</evidence>
<evidence type="ECO:0000256" key="3">
    <source>
        <dbReference type="ARBA" id="ARBA00022723"/>
    </source>
</evidence>
<dbReference type="SMART" id="SM00436">
    <property type="entry name" value="TOP1Bc"/>
    <property type="match status" value="1"/>
</dbReference>
<dbReference type="EC" id="5.6.2.1" evidence="10"/>
<dbReference type="NCBIfam" id="TIGR01051">
    <property type="entry name" value="topA_bact"/>
    <property type="match status" value="1"/>
</dbReference>
<evidence type="ECO:0000256" key="9">
    <source>
        <dbReference type="ARBA" id="ARBA00023235"/>
    </source>
</evidence>
<feature type="region of interest" description="Interaction with DNA" evidence="10">
    <location>
        <begin position="182"/>
        <end position="187"/>
    </location>
</feature>
<name>A0A288QAW5_9LACO</name>
<dbReference type="Gene3D" id="3.30.65.10">
    <property type="entry name" value="Bacterial Topoisomerase I, domain 1"/>
    <property type="match status" value="2"/>
</dbReference>
<feature type="site" description="Interaction with DNA" evidence="10">
    <location>
        <position position="174"/>
    </location>
</feature>
<evidence type="ECO:0000313" key="14">
    <source>
        <dbReference type="EMBL" id="RDL11876.1"/>
    </source>
</evidence>
<dbReference type="Gene3D" id="1.10.460.10">
    <property type="entry name" value="Topoisomerase I, domain 2"/>
    <property type="match status" value="1"/>
</dbReference>
<dbReference type="InterPro" id="IPR003602">
    <property type="entry name" value="Topo_IA_DNA-bd_dom"/>
</dbReference>
<dbReference type="Gene3D" id="2.70.20.10">
    <property type="entry name" value="Topoisomerase I, domain 3"/>
    <property type="match status" value="1"/>
</dbReference>
<dbReference type="Gene3D" id="3.40.50.140">
    <property type="match status" value="1"/>
</dbReference>
<dbReference type="PRINTS" id="PR00417">
    <property type="entry name" value="PRTPISMRASEI"/>
</dbReference>
<gene>
    <name evidence="10" type="primary">topA</name>
    <name evidence="14" type="ORF">DFP99_0295</name>
</gene>
<dbReference type="InterPro" id="IPR003601">
    <property type="entry name" value="Topo_IA_2"/>
</dbReference>
<dbReference type="InterPro" id="IPR000380">
    <property type="entry name" value="Topo_IA"/>
</dbReference>
<feature type="domain" description="Topo IA-type catalytic" evidence="13">
    <location>
        <begin position="148"/>
        <end position="574"/>
    </location>
</feature>
<evidence type="ECO:0000256" key="4">
    <source>
        <dbReference type="ARBA" id="ARBA00022771"/>
    </source>
</evidence>
<dbReference type="InterPro" id="IPR034149">
    <property type="entry name" value="TOPRIM_TopoI"/>
</dbReference>
<evidence type="ECO:0000256" key="8">
    <source>
        <dbReference type="ARBA" id="ARBA00023125"/>
    </source>
</evidence>
<feature type="active site" description="O-(5'-phospho-DNA)-tyrosine intermediate" evidence="10">
    <location>
        <position position="319"/>
    </location>
</feature>
<dbReference type="GO" id="GO:0006265">
    <property type="term" value="P:DNA topological change"/>
    <property type="evidence" value="ECO:0007669"/>
    <property type="project" value="UniProtKB-UniRule"/>
</dbReference>
<dbReference type="Gene3D" id="1.10.290.10">
    <property type="entry name" value="Topoisomerase I, domain 4"/>
    <property type="match status" value="1"/>
</dbReference>
<dbReference type="InterPro" id="IPR013497">
    <property type="entry name" value="Topo_IA_cen"/>
</dbReference>
<keyword evidence="8 10" id="KW-0238">DNA-binding</keyword>
<dbReference type="RefSeq" id="WP_070229945.1">
    <property type="nucleotide sequence ID" value="NZ_BJYO01000002.1"/>
</dbReference>
<feature type="site" description="Interaction with DNA" evidence="10">
    <location>
        <position position="321"/>
    </location>
</feature>
<reference evidence="14 15" key="1">
    <citation type="submission" date="2018-07" db="EMBL/GenBank/DDBJ databases">
        <title>Genomic Encyclopedia of Type Strains, Phase III (KMG-III): the genomes of soil and plant-associated and newly described type strains.</title>
        <authorList>
            <person name="Whitman W."/>
        </authorList>
    </citation>
    <scope>NUCLEOTIDE SEQUENCE [LARGE SCALE GENOMIC DNA]</scope>
    <source>
        <strain evidence="14 15">CECT 7031</strain>
    </source>
</reference>
<comment type="function">
    <text evidence="10">Releases the supercoiling and torsional tension of DNA, which is introduced during the DNA replication and transcription, by transiently cleaving and rejoining one strand of the DNA duplex. Introduces a single-strand break via transesterification at a target site in duplex DNA. The scissile phosphodiester is attacked by the catalytic tyrosine of the enzyme, resulting in the formation of a DNA-(5'-phosphotyrosyl)-enzyme intermediate and the expulsion of a 3'-OH DNA strand. The free DNA strand then undergoes passage around the unbroken strand, thus removing DNA supercoils. Finally, in the religation step, the DNA 3'-OH attacks the covalent intermediate to expel the active-site tyrosine and restore the DNA phosphodiester backbone.</text>
</comment>
<feature type="domain" description="Toprim" evidence="12">
    <location>
        <begin position="21"/>
        <end position="134"/>
    </location>
</feature>
<comment type="catalytic activity">
    <reaction evidence="1 10">
        <text>ATP-independent breakage of single-stranded DNA, followed by passage and rejoining.</text>
        <dbReference type="EC" id="5.6.2.1"/>
    </reaction>
</comment>
<dbReference type="GO" id="GO:0003677">
    <property type="term" value="F:DNA binding"/>
    <property type="evidence" value="ECO:0007669"/>
    <property type="project" value="UniProtKB-KW"/>
</dbReference>
<dbReference type="PANTHER" id="PTHR42785:SF1">
    <property type="entry name" value="DNA TOPOISOMERASE"/>
    <property type="match status" value="1"/>
</dbReference>
<feature type="site" description="Interaction with DNA" evidence="10">
    <location>
        <position position="167"/>
    </location>
</feature>
<keyword evidence="15" id="KW-1185">Reference proteome</keyword>
<feature type="site" description="Interaction with DNA" evidence="10">
    <location>
        <position position="162"/>
    </location>
</feature>
<dbReference type="PROSITE" id="PS50880">
    <property type="entry name" value="TOPRIM"/>
    <property type="match status" value="1"/>
</dbReference>
<evidence type="ECO:0000256" key="11">
    <source>
        <dbReference type="SAM" id="MobiDB-lite"/>
    </source>
</evidence>
<evidence type="ECO:0000256" key="10">
    <source>
        <dbReference type="HAMAP-Rule" id="MF_00952"/>
    </source>
</evidence>
<dbReference type="InterPro" id="IPR013825">
    <property type="entry name" value="Topo_IA_cen_sub2"/>
</dbReference>
<dbReference type="EMBL" id="QRAS01000001">
    <property type="protein sequence ID" value="RDL11876.1"/>
    <property type="molecule type" value="Genomic_DNA"/>
</dbReference>
<dbReference type="HAMAP" id="MF_00952">
    <property type="entry name" value="Topoisom_1_prok"/>
    <property type="match status" value="1"/>
</dbReference>
<feature type="compositionally biased region" description="Basic and acidic residues" evidence="11">
    <location>
        <begin position="683"/>
        <end position="692"/>
    </location>
</feature>
<evidence type="ECO:0000313" key="15">
    <source>
        <dbReference type="Proteomes" id="UP000254912"/>
    </source>
</evidence>
<dbReference type="SUPFAM" id="SSF57783">
    <property type="entry name" value="Zinc beta-ribbon"/>
    <property type="match status" value="1"/>
</dbReference>
<evidence type="ECO:0000259" key="13">
    <source>
        <dbReference type="PROSITE" id="PS52039"/>
    </source>
</evidence>
<evidence type="ECO:0000259" key="12">
    <source>
        <dbReference type="PROSITE" id="PS50880"/>
    </source>
</evidence>
<dbReference type="AlphaFoldDB" id="A0A288QAW5"/>
<keyword evidence="7 10" id="KW-0799">Topoisomerase</keyword>
<keyword evidence="5" id="KW-0862">Zinc</keyword>
<dbReference type="PROSITE" id="PS52039">
    <property type="entry name" value="TOPO_IA_2"/>
    <property type="match status" value="1"/>
</dbReference>
<dbReference type="GO" id="GO:0005694">
    <property type="term" value="C:chromosome"/>
    <property type="evidence" value="ECO:0007669"/>
    <property type="project" value="InterPro"/>
</dbReference>
<dbReference type="Pfam" id="PF01131">
    <property type="entry name" value="Topoisom_bac"/>
    <property type="match status" value="1"/>
</dbReference>
<dbReference type="InterPro" id="IPR005733">
    <property type="entry name" value="TopoI_bac-type"/>
</dbReference>
<dbReference type="Proteomes" id="UP000254912">
    <property type="component" value="Unassembled WGS sequence"/>
</dbReference>
<dbReference type="CDD" id="cd03363">
    <property type="entry name" value="TOPRIM_TopoIA_TopoI"/>
    <property type="match status" value="1"/>
</dbReference>
<protein>
    <recommendedName>
        <fullName evidence="10">DNA topoisomerase 1</fullName>
        <ecNumber evidence="10">5.6.2.1</ecNumber>
    </recommendedName>
    <alternativeName>
        <fullName evidence="10">DNA topoisomerase I</fullName>
    </alternativeName>
</protein>
<dbReference type="SMART" id="SM00493">
    <property type="entry name" value="TOPRIM"/>
    <property type="match status" value="1"/>
</dbReference>
<feature type="site" description="Interaction with DNA" evidence="10">
    <location>
        <position position="51"/>
    </location>
</feature>
<comment type="caution">
    <text evidence="14">The sequence shown here is derived from an EMBL/GenBank/DDBJ whole genome shotgun (WGS) entry which is preliminary data.</text>
</comment>
<dbReference type="InterPro" id="IPR028612">
    <property type="entry name" value="Topoisom_1_IA"/>
</dbReference>
<dbReference type="Pfam" id="PF01751">
    <property type="entry name" value="Toprim"/>
    <property type="match status" value="1"/>
</dbReference>